<organism evidence="1 2">
    <name type="scientific">Tetrahymena thermophila (strain SB210)</name>
    <dbReference type="NCBI Taxonomy" id="312017"/>
    <lineage>
        <taxon>Eukaryota</taxon>
        <taxon>Sar</taxon>
        <taxon>Alveolata</taxon>
        <taxon>Ciliophora</taxon>
        <taxon>Intramacronucleata</taxon>
        <taxon>Oligohymenophorea</taxon>
        <taxon>Hymenostomatida</taxon>
        <taxon>Tetrahymenina</taxon>
        <taxon>Tetrahymenidae</taxon>
        <taxon>Tetrahymena</taxon>
    </lineage>
</organism>
<dbReference type="AlphaFoldDB" id="W7X437"/>
<dbReference type="InParanoid" id="W7X437"/>
<dbReference type="KEGG" id="tet:TTHERM_001568160"/>
<evidence type="ECO:0000313" key="2">
    <source>
        <dbReference type="Proteomes" id="UP000009168"/>
    </source>
</evidence>
<name>W7X437_TETTS</name>
<keyword evidence="2" id="KW-1185">Reference proteome</keyword>
<proteinExistence type="predicted"/>
<sequence length="330" mass="40127">MKQKTNKQIEYYLSYFIFIYQQISYSKTKKQTIFTQDKVSNTIDQSSLINQKISLITLLHKFYCHFLKIKKKSMSLHMQLKSCKINNQINAKSQKGEFNQQINTIKIINEIKIQYANQVLQFEINYNIKNNTIENKRINCFYFRFRVKFYIFLHQAKALLKLFVPYKPIQFLLFFKNSKKLSKQRNYKKKNEKVRNQKSINILYFKKVSQIKKLMQKINKSNKKLINKLILKLEKQTYFTKERLSDLKDCCRLLKQNLKLMHLVYQFDFYCLNISHNKISIIEKISKKNNQLNFNLINRVLMNDYIKNQKDQIQINYFYFRLSVKYESLL</sequence>
<protein>
    <submittedName>
        <fullName evidence="1">Uncharacterized protein</fullName>
    </submittedName>
</protein>
<accession>W7X437</accession>
<evidence type="ECO:0000313" key="1">
    <source>
        <dbReference type="EMBL" id="EWS72197.1"/>
    </source>
</evidence>
<dbReference type="GeneID" id="24442466"/>
<dbReference type="EMBL" id="GG662492">
    <property type="protein sequence ID" value="EWS72197.1"/>
    <property type="molecule type" value="Genomic_DNA"/>
</dbReference>
<reference evidence="2" key="1">
    <citation type="journal article" date="2006" name="PLoS Biol.">
        <title>Macronuclear genome sequence of the ciliate Tetrahymena thermophila, a model eukaryote.</title>
        <authorList>
            <person name="Eisen J.A."/>
            <person name="Coyne R.S."/>
            <person name="Wu M."/>
            <person name="Wu D."/>
            <person name="Thiagarajan M."/>
            <person name="Wortman J.R."/>
            <person name="Badger J.H."/>
            <person name="Ren Q."/>
            <person name="Amedeo P."/>
            <person name="Jones K.M."/>
            <person name="Tallon L.J."/>
            <person name="Delcher A.L."/>
            <person name="Salzberg S.L."/>
            <person name="Silva J.C."/>
            <person name="Haas B.J."/>
            <person name="Majoros W.H."/>
            <person name="Farzad M."/>
            <person name="Carlton J.M."/>
            <person name="Smith R.K. Jr."/>
            <person name="Garg J."/>
            <person name="Pearlman R.E."/>
            <person name="Karrer K.M."/>
            <person name="Sun L."/>
            <person name="Manning G."/>
            <person name="Elde N.C."/>
            <person name="Turkewitz A.P."/>
            <person name="Asai D.J."/>
            <person name="Wilkes D.E."/>
            <person name="Wang Y."/>
            <person name="Cai H."/>
            <person name="Collins K."/>
            <person name="Stewart B.A."/>
            <person name="Lee S.R."/>
            <person name="Wilamowska K."/>
            <person name="Weinberg Z."/>
            <person name="Ruzzo W.L."/>
            <person name="Wloga D."/>
            <person name="Gaertig J."/>
            <person name="Frankel J."/>
            <person name="Tsao C.-C."/>
            <person name="Gorovsky M.A."/>
            <person name="Keeling P.J."/>
            <person name="Waller R.F."/>
            <person name="Patron N.J."/>
            <person name="Cherry J.M."/>
            <person name="Stover N.A."/>
            <person name="Krieger C.J."/>
            <person name="del Toro C."/>
            <person name="Ryder H.F."/>
            <person name="Williamson S.C."/>
            <person name="Barbeau R.A."/>
            <person name="Hamilton E.P."/>
            <person name="Orias E."/>
        </authorList>
    </citation>
    <scope>NUCLEOTIDE SEQUENCE [LARGE SCALE GENOMIC DNA]</scope>
    <source>
        <strain evidence="2">SB210</strain>
    </source>
</reference>
<gene>
    <name evidence="1" type="ORF">TTHERM_001568160</name>
</gene>
<dbReference type="RefSeq" id="XP_012655269.1">
    <property type="nucleotide sequence ID" value="XM_012799815.1"/>
</dbReference>
<dbReference type="Proteomes" id="UP000009168">
    <property type="component" value="Unassembled WGS sequence"/>
</dbReference>